<evidence type="ECO:0000259" key="3">
    <source>
        <dbReference type="Pfam" id="PF00294"/>
    </source>
</evidence>
<keyword evidence="1" id="KW-0511">Multifunctional enzyme</keyword>
<dbReference type="Gene3D" id="3.40.1190.20">
    <property type="match status" value="1"/>
</dbReference>
<keyword evidence="5" id="KW-0808">Transferase</keyword>
<dbReference type="GO" id="GO:0033786">
    <property type="term" value="F:heptose-1-phosphate adenylyltransferase activity"/>
    <property type="evidence" value="ECO:0007669"/>
    <property type="project" value="TreeGrafter"/>
</dbReference>
<dbReference type="OrthoDB" id="9802794at2"/>
<dbReference type="Pfam" id="PF01467">
    <property type="entry name" value="CTP_transf_like"/>
    <property type="match status" value="1"/>
</dbReference>
<dbReference type="RefSeq" id="WP_133681288.1">
    <property type="nucleotide sequence ID" value="NZ_SNZP01000008.1"/>
</dbReference>
<dbReference type="Gene3D" id="3.40.50.620">
    <property type="entry name" value="HUPs"/>
    <property type="match status" value="1"/>
</dbReference>
<dbReference type="SUPFAM" id="SSF53613">
    <property type="entry name" value="Ribokinase-like"/>
    <property type="match status" value="1"/>
</dbReference>
<dbReference type="NCBIfam" id="TIGR00125">
    <property type="entry name" value="cyt_tran_rel"/>
    <property type="match status" value="1"/>
</dbReference>
<evidence type="ECO:0000256" key="2">
    <source>
        <dbReference type="ARBA" id="ARBA00023277"/>
    </source>
</evidence>
<dbReference type="AlphaFoldDB" id="A0A4R7B3S0"/>
<name>A0A4R7B3S0_9NEIS</name>
<evidence type="ECO:0000313" key="5">
    <source>
        <dbReference type="EMBL" id="TDR78462.1"/>
    </source>
</evidence>
<dbReference type="SUPFAM" id="SSF52374">
    <property type="entry name" value="Nucleotidylyl transferase"/>
    <property type="match status" value="1"/>
</dbReference>
<dbReference type="EMBL" id="SNZP01000008">
    <property type="protein sequence ID" value="TDR78462.1"/>
    <property type="molecule type" value="Genomic_DNA"/>
</dbReference>
<reference evidence="5 6" key="1">
    <citation type="submission" date="2019-03" db="EMBL/GenBank/DDBJ databases">
        <title>Genomic Encyclopedia of Type Strains, Phase III (KMG-III): the genomes of soil and plant-associated and newly described type strains.</title>
        <authorList>
            <person name="Whitman W."/>
        </authorList>
    </citation>
    <scope>NUCLEOTIDE SEQUENCE [LARGE SCALE GENOMIC DNA]</scope>
    <source>
        <strain evidence="5 6">CECT 8976</strain>
    </source>
</reference>
<protein>
    <submittedName>
        <fullName evidence="5">RfaE bifunctional protein nucleotidyltransferase chain/domain</fullName>
    </submittedName>
</protein>
<organism evidence="5 6">
    <name type="scientific">Paludibacterium purpuratum</name>
    <dbReference type="NCBI Taxonomy" id="1144873"/>
    <lineage>
        <taxon>Bacteria</taxon>
        <taxon>Pseudomonadati</taxon>
        <taxon>Pseudomonadota</taxon>
        <taxon>Betaproteobacteria</taxon>
        <taxon>Neisseriales</taxon>
        <taxon>Chromobacteriaceae</taxon>
        <taxon>Paludibacterium</taxon>
    </lineage>
</organism>
<sequence>MTEHKIHSLDDLAAIVAQLKQQGRRVVLCHGTFDLMHTGHIRHLQSARKLGDVLVVTLTGDTFVRKGPGRPVFGEELRAENLAALACVDHVAINQAETAINVIHALQPSLYIKGSDYIDAATDLTGNIAREVAAVREHGGDVHFTDEITFSSTSLLNNHFDVFSSEARAFLADFKQQFPLDDFIARIKDLKSQRVLVVGDAIIDEYHYVSTLGQTGKGNTLAVRYASEERFAGGAIAVANHVAGFCQQVTLLTALGKEPGTREYVTEKLRPNVSLPHIDFPTAQTLIKRRFVDQDLQRLFEVYFGGVEQERSALDQQVCQWLSAHAAEFDTVIVPDFGNGMISRDIANAISQHARFLAVNTQINSGNRGYHVITRYPRADFLCLNEPEARLAAHDRLSPLDMIAGELNGRLSAQATAITRGSQGALLVSQDRMLSIPALSSKVVDRIGAGDAFLSLAGTCLGAGLPPEVAVLAGSISAALDVQIVCNREPVDPVLFFKYATTLLK</sequence>
<keyword evidence="2" id="KW-0119">Carbohydrate metabolism</keyword>
<feature type="domain" description="Carbohydrate kinase PfkB" evidence="3">
    <location>
        <begin position="193"/>
        <end position="483"/>
    </location>
</feature>
<gene>
    <name evidence="5" type="ORF">DFP86_108183</name>
</gene>
<dbReference type="CDD" id="cd02172">
    <property type="entry name" value="RfaE_N"/>
    <property type="match status" value="1"/>
</dbReference>
<dbReference type="PANTHER" id="PTHR46969:SF1">
    <property type="entry name" value="BIFUNCTIONAL PROTEIN HLDE"/>
    <property type="match status" value="1"/>
</dbReference>
<dbReference type="InterPro" id="IPR014729">
    <property type="entry name" value="Rossmann-like_a/b/a_fold"/>
</dbReference>
<dbReference type="GO" id="GO:0005829">
    <property type="term" value="C:cytosol"/>
    <property type="evidence" value="ECO:0007669"/>
    <property type="project" value="TreeGrafter"/>
</dbReference>
<evidence type="ECO:0000256" key="1">
    <source>
        <dbReference type="ARBA" id="ARBA00023268"/>
    </source>
</evidence>
<dbReference type="GO" id="GO:0033785">
    <property type="term" value="F:heptose 7-phosphate kinase activity"/>
    <property type="evidence" value="ECO:0007669"/>
    <property type="project" value="TreeGrafter"/>
</dbReference>
<evidence type="ECO:0000313" key="6">
    <source>
        <dbReference type="Proteomes" id="UP000295611"/>
    </source>
</evidence>
<dbReference type="Proteomes" id="UP000295611">
    <property type="component" value="Unassembled WGS sequence"/>
</dbReference>
<accession>A0A4R7B3S0</accession>
<dbReference type="InterPro" id="IPR029056">
    <property type="entry name" value="Ribokinase-like"/>
</dbReference>
<evidence type="ECO:0000259" key="4">
    <source>
        <dbReference type="Pfam" id="PF01467"/>
    </source>
</evidence>
<keyword evidence="6" id="KW-1185">Reference proteome</keyword>
<dbReference type="InterPro" id="IPR004821">
    <property type="entry name" value="Cyt_trans-like"/>
</dbReference>
<dbReference type="InterPro" id="IPR011611">
    <property type="entry name" value="PfkB_dom"/>
</dbReference>
<feature type="domain" description="Cytidyltransferase-like" evidence="4">
    <location>
        <begin position="29"/>
        <end position="134"/>
    </location>
</feature>
<dbReference type="PANTHER" id="PTHR46969">
    <property type="entry name" value="BIFUNCTIONAL PROTEIN HLDE"/>
    <property type="match status" value="1"/>
</dbReference>
<dbReference type="Pfam" id="PF00294">
    <property type="entry name" value="PfkB"/>
    <property type="match status" value="1"/>
</dbReference>
<comment type="caution">
    <text evidence="5">The sequence shown here is derived from an EMBL/GenBank/DDBJ whole genome shotgun (WGS) entry which is preliminary data.</text>
</comment>
<proteinExistence type="predicted"/>